<dbReference type="EMBL" id="KK198754">
    <property type="protein sequence ID" value="KCW87504.1"/>
    <property type="molecule type" value="Genomic_DNA"/>
</dbReference>
<keyword evidence="1" id="KW-1133">Transmembrane helix</keyword>
<evidence type="ECO:0000256" key="1">
    <source>
        <dbReference type="SAM" id="Phobius"/>
    </source>
</evidence>
<proteinExistence type="predicted"/>
<protein>
    <submittedName>
        <fullName evidence="2">Uncharacterized protein</fullName>
    </submittedName>
</protein>
<sequence>MQPLTLYTPSNRNTILRRRTQNPINPLIHLVIFGDITDDPGLNLLLRCKPNPIDNPRLQIPLLLPQRQEGYPLQCLPRPLPSQRRLLDLHLCLEPLIGCGLAHRGASDLRRRDQSLGRLPVDHSPHVIPPIVPDGGGAPGDGLEAGVPVRPQPLVVAVGEGPEGEEAELRVGAEGAMEVVVGVGAGGDAGDVGEGTAVEALDALVGVRRGVEDLEANRAEVAAEAAQDAVGAQQAVPRLVVDVVEEPPLPRAGAALAALLLLAVEVVVAALHRNRRILYLSLSLSLSLSISLPLSLPPLFHPSLPL</sequence>
<evidence type="ECO:0000313" key="2">
    <source>
        <dbReference type="EMBL" id="KCW87504.1"/>
    </source>
</evidence>
<feature type="transmembrane region" description="Helical" evidence="1">
    <location>
        <begin position="278"/>
        <end position="296"/>
    </location>
</feature>
<dbReference type="InParanoid" id="A0A059DAK4"/>
<dbReference type="AlphaFoldDB" id="A0A059DAK4"/>
<dbReference type="Gramene" id="KCW87504">
    <property type="protein sequence ID" value="KCW87504"/>
    <property type="gene ID" value="EUGRSUZ_B03957"/>
</dbReference>
<keyword evidence="1" id="KW-0812">Transmembrane</keyword>
<feature type="transmembrane region" description="Helical" evidence="1">
    <location>
        <begin position="252"/>
        <end position="271"/>
    </location>
</feature>
<keyword evidence="1" id="KW-0472">Membrane</keyword>
<reference evidence="2" key="1">
    <citation type="submission" date="2013-07" db="EMBL/GenBank/DDBJ databases">
        <title>The genome of Eucalyptus grandis.</title>
        <authorList>
            <person name="Schmutz J."/>
            <person name="Hayes R."/>
            <person name="Myburg A."/>
            <person name="Tuskan G."/>
            <person name="Grattapaglia D."/>
            <person name="Rokhsar D.S."/>
        </authorList>
    </citation>
    <scope>NUCLEOTIDE SEQUENCE</scope>
    <source>
        <tissue evidence="2">Leaf extractions</tissue>
    </source>
</reference>
<name>A0A059DAK4_EUCGR</name>
<organism evidence="2">
    <name type="scientific">Eucalyptus grandis</name>
    <name type="common">Flooded gum</name>
    <dbReference type="NCBI Taxonomy" id="71139"/>
    <lineage>
        <taxon>Eukaryota</taxon>
        <taxon>Viridiplantae</taxon>
        <taxon>Streptophyta</taxon>
        <taxon>Embryophyta</taxon>
        <taxon>Tracheophyta</taxon>
        <taxon>Spermatophyta</taxon>
        <taxon>Magnoliopsida</taxon>
        <taxon>eudicotyledons</taxon>
        <taxon>Gunneridae</taxon>
        <taxon>Pentapetalae</taxon>
        <taxon>rosids</taxon>
        <taxon>malvids</taxon>
        <taxon>Myrtales</taxon>
        <taxon>Myrtaceae</taxon>
        <taxon>Myrtoideae</taxon>
        <taxon>Eucalypteae</taxon>
        <taxon>Eucalyptus</taxon>
    </lineage>
</organism>
<accession>A0A059DAK4</accession>
<gene>
    <name evidence="2" type="ORF">EUGRSUZ_B03957</name>
</gene>